<organism evidence="1 2">
    <name type="scientific">Pyrocoelia pectoralis</name>
    <dbReference type="NCBI Taxonomy" id="417401"/>
    <lineage>
        <taxon>Eukaryota</taxon>
        <taxon>Metazoa</taxon>
        <taxon>Ecdysozoa</taxon>
        <taxon>Arthropoda</taxon>
        <taxon>Hexapoda</taxon>
        <taxon>Insecta</taxon>
        <taxon>Pterygota</taxon>
        <taxon>Neoptera</taxon>
        <taxon>Endopterygota</taxon>
        <taxon>Coleoptera</taxon>
        <taxon>Polyphaga</taxon>
        <taxon>Elateriformia</taxon>
        <taxon>Elateroidea</taxon>
        <taxon>Lampyridae</taxon>
        <taxon>Lampyrinae</taxon>
        <taxon>Pyrocoelia</taxon>
    </lineage>
</organism>
<dbReference type="AlphaFoldDB" id="A0AAN7VHS9"/>
<sequence length="109" mass="13104">MRAARPKQPYQVFQIDHTFFKNYEGQTCNLASIRPALQYLPSGEIKYKLRHPEEWTILPQRRPNKPRELLAPLYNEAKKLKPDKIRHLQILKQFLPIEYHPFYDSLQSE</sequence>
<gene>
    <name evidence="1" type="ORF">RI129_003177</name>
</gene>
<keyword evidence="2" id="KW-1185">Reference proteome</keyword>
<comment type="caution">
    <text evidence="1">The sequence shown here is derived from an EMBL/GenBank/DDBJ whole genome shotgun (WGS) entry which is preliminary data.</text>
</comment>
<dbReference type="Proteomes" id="UP001329430">
    <property type="component" value="Chromosome 2"/>
</dbReference>
<evidence type="ECO:0000313" key="1">
    <source>
        <dbReference type="EMBL" id="KAK5648285.1"/>
    </source>
</evidence>
<accession>A0AAN7VHS9</accession>
<proteinExistence type="predicted"/>
<dbReference type="EMBL" id="JAVRBK010000002">
    <property type="protein sequence ID" value="KAK5648285.1"/>
    <property type="molecule type" value="Genomic_DNA"/>
</dbReference>
<protein>
    <submittedName>
        <fullName evidence="1">Uncharacterized protein</fullName>
    </submittedName>
</protein>
<evidence type="ECO:0000313" key="2">
    <source>
        <dbReference type="Proteomes" id="UP001329430"/>
    </source>
</evidence>
<name>A0AAN7VHS9_9COLE</name>
<reference evidence="1 2" key="1">
    <citation type="journal article" date="2024" name="Insects">
        <title>An Improved Chromosome-Level Genome Assembly of the Firefly Pyrocoelia pectoralis.</title>
        <authorList>
            <person name="Fu X."/>
            <person name="Meyer-Rochow V.B."/>
            <person name="Ballantyne L."/>
            <person name="Zhu X."/>
        </authorList>
    </citation>
    <scope>NUCLEOTIDE SEQUENCE [LARGE SCALE GENOMIC DNA]</scope>
    <source>
        <strain evidence="1">XCY_ONT2</strain>
    </source>
</reference>